<feature type="transmembrane region" description="Helical" evidence="1">
    <location>
        <begin position="92"/>
        <end position="110"/>
    </location>
</feature>
<sequence length="432" mass="47385">MVKIPNPNGAVARVVRGHALGWLVAANAVGLWLAALLLWPTLGDVIAPLSYGRWMPVHMNWQLYGWCALPLVGLLFRWILVAEHPGVVRHVHVALCAWSLALGLGGVSWLGGTVSGKLFLDWHGWARPVLALAMLVLWTVLAAHLWWGWRSEAGWQRWAKLAVLGGLVAVPPLMWWVAGRDVYPAVNRDSGGATGAALLGSTLGIVGIFGFMPRLLGVSQRAASKQDGSTCHVLRDKWWRGGEGWFWGAYGVSIGAWLAIERGDSSHHDVEQIVGLGVLLAWIPLLIWWWRRQAWCAGARPWILAALAWWALLVLTGWLTFLPELSERLKFTNGLVAHAHLAMAGLVTSVNAAILNQLDPARPLRRGFGLWQGGAAVMVVVLLVMGWFERDHAAAFFYGDAWWVDAGYGVRLAAGVAMALASVQLLRETTRR</sequence>
<reference evidence="2 3" key="1">
    <citation type="submission" date="2021-08" db="EMBL/GenBank/DDBJ databases">
        <authorList>
            <person name="Zhang D."/>
            <person name="Zhang A."/>
            <person name="Wang L."/>
        </authorList>
    </citation>
    <scope>NUCLEOTIDE SEQUENCE [LARGE SCALE GENOMIC DNA]</scope>
    <source>
        <strain evidence="2 3">WL0086</strain>
    </source>
</reference>
<keyword evidence="1" id="KW-0472">Membrane</keyword>
<feature type="transmembrane region" description="Helical" evidence="1">
    <location>
        <begin position="408"/>
        <end position="426"/>
    </location>
</feature>
<dbReference type="Gene3D" id="1.20.210.10">
    <property type="entry name" value="Cytochrome c oxidase-like, subunit I domain"/>
    <property type="match status" value="1"/>
</dbReference>
<gene>
    <name evidence="2" type="ORF">K1X11_016780</name>
</gene>
<feature type="transmembrane region" description="Helical" evidence="1">
    <location>
        <begin position="368"/>
        <end position="388"/>
    </location>
</feature>
<organism evidence="2 3">
    <name type="scientific">Actomonas aquatica</name>
    <dbReference type="NCBI Taxonomy" id="2866162"/>
    <lineage>
        <taxon>Bacteria</taxon>
        <taxon>Pseudomonadati</taxon>
        <taxon>Verrucomicrobiota</taxon>
        <taxon>Opitutia</taxon>
        <taxon>Opitutales</taxon>
        <taxon>Opitutaceae</taxon>
        <taxon>Actomonas</taxon>
    </lineage>
</organism>
<evidence type="ECO:0000313" key="3">
    <source>
        <dbReference type="Proteomes" id="UP000738431"/>
    </source>
</evidence>
<proteinExistence type="predicted"/>
<keyword evidence="3" id="KW-1185">Reference proteome</keyword>
<protein>
    <recommendedName>
        <fullName evidence="4">Cytochrome oxidase subunit I profile domain-containing protein</fullName>
    </recommendedName>
</protein>
<feature type="transmembrane region" description="Helical" evidence="1">
    <location>
        <begin position="61"/>
        <end position="80"/>
    </location>
</feature>
<feature type="transmembrane region" description="Helical" evidence="1">
    <location>
        <begin position="130"/>
        <end position="149"/>
    </location>
</feature>
<feature type="transmembrane region" description="Helical" evidence="1">
    <location>
        <begin position="272"/>
        <end position="290"/>
    </location>
</feature>
<feature type="transmembrane region" description="Helical" evidence="1">
    <location>
        <begin position="302"/>
        <end position="323"/>
    </location>
</feature>
<dbReference type="RefSeq" id="WP_221031394.1">
    <property type="nucleotide sequence ID" value="NZ_CP139781.1"/>
</dbReference>
<dbReference type="InterPro" id="IPR036927">
    <property type="entry name" value="Cyt_c_oxase-like_su1_sf"/>
</dbReference>
<keyword evidence="1" id="KW-0812">Transmembrane</keyword>
<evidence type="ECO:0000256" key="1">
    <source>
        <dbReference type="SAM" id="Phobius"/>
    </source>
</evidence>
<reference evidence="2 3" key="2">
    <citation type="submission" date="2023-12" db="EMBL/GenBank/DDBJ databases">
        <title>Description of an unclassified Opitutus bacterium of Verrucomicrobiota.</title>
        <authorList>
            <person name="Zhang D.-F."/>
        </authorList>
    </citation>
    <scope>NUCLEOTIDE SEQUENCE [LARGE SCALE GENOMIC DNA]</scope>
    <source>
        <strain evidence="2 3">WL0086</strain>
    </source>
</reference>
<evidence type="ECO:0008006" key="4">
    <source>
        <dbReference type="Google" id="ProtNLM"/>
    </source>
</evidence>
<feature type="transmembrane region" description="Helical" evidence="1">
    <location>
        <begin position="244"/>
        <end position="260"/>
    </location>
</feature>
<dbReference type="Proteomes" id="UP000738431">
    <property type="component" value="Chromosome"/>
</dbReference>
<feature type="transmembrane region" description="Helical" evidence="1">
    <location>
        <begin position="335"/>
        <end position="356"/>
    </location>
</feature>
<keyword evidence="1" id="KW-1133">Transmembrane helix</keyword>
<evidence type="ECO:0000313" key="2">
    <source>
        <dbReference type="EMBL" id="WRQ86473.1"/>
    </source>
</evidence>
<feature type="transmembrane region" description="Helical" evidence="1">
    <location>
        <begin position="20"/>
        <end position="41"/>
    </location>
</feature>
<accession>A0ABZ1C425</accession>
<name>A0ABZ1C425_9BACT</name>
<feature type="transmembrane region" description="Helical" evidence="1">
    <location>
        <begin position="161"/>
        <end position="178"/>
    </location>
</feature>
<feature type="transmembrane region" description="Helical" evidence="1">
    <location>
        <begin position="190"/>
        <end position="211"/>
    </location>
</feature>
<dbReference type="EMBL" id="CP139781">
    <property type="protein sequence ID" value="WRQ86473.1"/>
    <property type="molecule type" value="Genomic_DNA"/>
</dbReference>